<dbReference type="AlphaFoldDB" id="J6F480"/>
<evidence type="ECO:0008006" key="4">
    <source>
        <dbReference type="Google" id="ProtNLM"/>
    </source>
</evidence>
<feature type="compositionally biased region" description="Polar residues" evidence="1">
    <location>
        <begin position="57"/>
        <end position="70"/>
    </location>
</feature>
<feature type="region of interest" description="Disordered" evidence="1">
    <location>
        <begin position="568"/>
        <end position="602"/>
    </location>
</feature>
<feature type="region of interest" description="Disordered" evidence="1">
    <location>
        <begin position="45"/>
        <end position="151"/>
    </location>
</feature>
<dbReference type="OrthoDB" id="240546at2759"/>
<sequence>MPPPATQSTHHYHPHHAYNQAAPAQSDPVQLAHFVIFNPTLIPPKRRQRNKVDDQSTESTKSSDLDQTALSPPSSRSQSDSEHPLHVTAKHASEPAPTGIATTGGSSDGKPGEILESAKNPNPDDVDVATKVPSLDVSSPTPNKDEDNPDLEDDLREAAQIVFYTSHQAGRVSRDTMLRQVGLAKGLMGFADMAAPSRAEKNVWAVHGSHSRMIVYAPLPNWYMYICIKSAEAGVHALSDQMLVSGLERGYHDFCHEPGHAFVSQLERFFTRFTLAFEATYLTAPSLLTWLGGQAPSDPALQAKLRALPPPTGSTVGLITRTSDGAVLRASAGVQLDPPVTDALIRYLTPLVPPPPAPEKEKKTERQALGFGFRRKEAKDLRQEAWTPLSWVGLAPRSASATPPPKPQPSHKVTASGGGRRWFNDIGGVFGLGSKPASPAPDSKESKDKEETPAPQNPPAVGVAKESTEADKGNVKDALQVGENDDSTGAKSDKEDATPTSSTTLPIPSSEEPGPQAPMLAVSAGDSIVTSVASDPSTASTPSGSTLGHAHAAPSVITDMTDATATIEPSLHTSEGTTLVDDGASVRTTRSTPSLIAPEGRPPSIAIQDALMSEPDPWVQRTVFVPQKARLRFVVRNGAMVFVVEPEAESESERPGDAETQPHAAEGLQAEKVEKANEDEETQLDISKGIDAEDKPFIDPSALRDVFTALDPSPSSTFTPSHMPTPSIEKLPLGVYHSGGVTKVRPVPNPELVALANLREIGTLNSFGQLPSGRFVARKEEEDGAELFVQTHRNVGITEAERVMRQWSYDCESI</sequence>
<reference evidence="2 3" key="1">
    <citation type="journal article" date="2012" name="Eukaryot. Cell">
        <title>Draft genome sequence of CBS 2479, the standard type strain of Trichosporon asahii.</title>
        <authorList>
            <person name="Yang R.Y."/>
            <person name="Li H.T."/>
            <person name="Zhu H."/>
            <person name="Zhou G.P."/>
            <person name="Wang M."/>
            <person name="Wang L."/>
        </authorList>
    </citation>
    <scope>NUCLEOTIDE SEQUENCE [LARGE SCALE GENOMIC DNA]</scope>
    <source>
        <strain evidence="3">ATCC 90039 / CBS 2479 / JCM 2466 / KCTC 7840 / NCYC 2677 / UAMH 7654</strain>
    </source>
</reference>
<gene>
    <name evidence="2" type="ORF">A1Q1_00747</name>
</gene>
<dbReference type="HOGENOM" id="CLU_346885_0_0_1"/>
<dbReference type="EMBL" id="ALBS01000138">
    <property type="protein sequence ID" value="EJT50037.1"/>
    <property type="molecule type" value="Genomic_DNA"/>
</dbReference>
<name>J6F480_TRIAS</name>
<organism evidence="2 3">
    <name type="scientific">Trichosporon asahii var. asahii (strain ATCC 90039 / CBS 2479 / JCM 2466 / KCTC 7840 / NBRC 103889/ NCYC 2677 / UAMH 7654)</name>
    <name type="common">Yeast</name>
    <dbReference type="NCBI Taxonomy" id="1186058"/>
    <lineage>
        <taxon>Eukaryota</taxon>
        <taxon>Fungi</taxon>
        <taxon>Dikarya</taxon>
        <taxon>Basidiomycota</taxon>
        <taxon>Agaricomycotina</taxon>
        <taxon>Tremellomycetes</taxon>
        <taxon>Trichosporonales</taxon>
        <taxon>Trichosporonaceae</taxon>
        <taxon>Trichosporon</taxon>
    </lineage>
</organism>
<feature type="region of interest" description="Disordered" evidence="1">
    <location>
        <begin position="396"/>
        <end position="519"/>
    </location>
</feature>
<feature type="compositionally biased region" description="Low complexity" evidence="1">
    <location>
        <begin position="498"/>
        <end position="513"/>
    </location>
</feature>
<dbReference type="VEuPathDB" id="FungiDB:A1Q1_00747"/>
<evidence type="ECO:0000313" key="3">
    <source>
        <dbReference type="Proteomes" id="UP000002748"/>
    </source>
</evidence>
<feature type="compositionally biased region" description="Basic and acidic residues" evidence="1">
    <location>
        <begin position="442"/>
        <end position="452"/>
    </location>
</feature>
<feature type="region of interest" description="Disordered" evidence="1">
    <location>
        <begin position="531"/>
        <end position="550"/>
    </location>
</feature>
<feature type="compositionally biased region" description="Polar residues" evidence="1">
    <location>
        <begin position="531"/>
        <end position="546"/>
    </location>
</feature>
<dbReference type="GO" id="GO:0016192">
    <property type="term" value="P:vesicle-mediated transport"/>
    <property type="evidence" value="ECO:0007669"/>
    <property type="project" value="InterPro"/>
</dbReference>
<evidence type="ECO:0000313" key="2">
    <source>
        <dbReference type="EMBL" id="EJT50037.1"/>
    </source>
</evidence>
<accession>J6F480</accession>
<proteinExistence type="predicted"/>
<dbReference type="Proteomes" id="UP000002748">
    <property type="component" value="Unassembled WGS sequence"/>
</dbReference>
<dbReference type="PANTHER" id="PTHR13056">
    <property type="entry name" value="VACUOLAR FUSION PROTEIN CCZ1 HOMOLOG-RELATED"/>
    <property type="match status" value="1"/>
</dbReference>
<dbReference type="GeneID" id="25984261"/>
<dbReference type="GO" id="GO:0035658">
    <property type="term" value="C:Mon1-Ccz1 complex"/>
    <property type="evidence" value="ECO:0007669"/>
    <property type="project" value="InterPro"/>
</dbReference>
<dbReference type="RefSeq" id="XP_014181183.1">
    <property type="nucleotide sequence ID" value="XM_014325708.1"/>
</dbReference>
<comment type="caution">
    <text evidence="2">The sequence shown here is derived from an EMBL/GenBank/DDBJ whole genome shotgun (WGS) entry which is preliminary data.</text>
</comment>
<evidence type="ECO:0000256" key="1">
    <source>
        <dbReference type="SAM" id="MobiDB-lite"/>
    </source>
</evidence>
<dbReference type="PANTHER" id="PTHR13056:SF0">
    <property type="entry name" value="VACUOLAR FUSION PROTEIN CCZ1 HOMOLOG-RELATED"/>
    <property type="match status" value="1"/>
</dbReference>
<protein>
    <recommendedName>
        <fullName evidence="4">CCZ1/INTU/HSP4 first Longin domain-containing protein</fullName>
    </recommendedName>
</protein>
<dbReference type="InterPro" id="IPR013176">
    <property type="entry name" value="Ccz1"/>
</dbReference>
<dbReference type="KEGG" id="tasa:A1Q1_00747"/>
<feature type="compositionally biased region" description="Basic and acidic residues" evidence="1">
    <location>
        <begin position="466"/>
        <end position="475"/>
    </location>
</feature>